<evidence type="ECO:0000313" key="2">
    <source>
        <dbReference type="Proteomes" id="UP000297753"/>
    </source>
</evidence>
<protein>
    <submittedName>
        <fullName evidence="1">Uncharacterized protein</fullName>
    </submittedName>
</protein>
<reference evidence="1 2" key="1">
    <citation type="submission" date="2019-01" db="EMBL/GenBank/DDBJ databases">
        <title>Vibrio BEI176 sp. nov, a marine bacterium isolated from China: eastern marignal seas.</title>
        <authorList>
            <person name="Li B."/>
        </authorList>
    </citation>
    <scope>NUCLEOTIDE SEQUENCE [LARGE SCALE GENOMIC DNA]</scope>
    <source>
        <strain evidence="1 2">BEI176</strain>
    </source>
</reference>
<organism evidence="1 2">
    <name type="scientific">Vibrio ouci</name>
    <dbReference type="NCBI Taxonomy" id="2499078"/>
    <lineage>
        <taxon>Bacteria</taxon>
        <taxon>Pseudomonadati</taxon>
        <taxon>Pseudomonadota</taxon>
        <taxon>Gammaproteobacteria</taxon>
        <taxon>Vibrionales</taxon>
        <taxon>Vibrionaceae</taxon>
        <taxon>Vibrio</taxon>
    </lineage>
</organism>
<name>A0A4Y8WJM8_9VIBR</name>
<accession>A0A4Y8WJM8</accession>
<gene>
    <name evidence="1" type="ORF">ELS82_01705</name>
</gene>
<dbReference type="AlphaFoldDB" id="A0A4Y8WJM8"/>
<dbReference type="OrthoDB" id="480426at2"/>
<keyword evidence="2" id="KW-1185">Reference proteome</keyword>
<dbReference type="RefSeq" id="WP_134833935.1">
    <property type="nucleotide sequence ID" value="NZ_SATR01000002.1"/>
</dbReference>
<sequence length="220" mass="24581">MKATITVQEFFHNLGIEQAFLGSDQHSFQALAYQAINPWGFVGYQFGEELMITLGYYQPKRVAVAGESTARPQHYSYLADEQLWSKGTTRRLHQGPYGPLCVTHVNEWQGVFTGKKGVTDFSTLTTPSAQNAILKSSHQFHLTVLIEHFGLSKLQSMIQATPLLSWSGVLAAAHLCGTEGIKRYLERKHAAVDELGTSLDFYLSKFHSLDCDISQLINEL</sequence>
<proteinExistence type="predicted"/>
<dbReference type="Proteomes" id="UP000297753">
    <property type="component" value="Unassembled WGS sequence"/>
</dbReference>
<comment type="caution">
    <text evidence="1">The sequence shown here is derived from an EMBL/GenBank/DDBJ whole genome shotgun (WGS) entry which is preliminary data.</text>
</comment>
<dbReference type="EMBL" id="SATR01000002">
    <property type="protein sequence ID" value="TFH93147.1"/>
    <property type="molecule type" value="Genomic_DNA"/>
</dbReference>
<evidence type="ECO:0000313" key="1">
    <source>
        <dbReference type="EMBL" id="TFH93147.1"/>
    </source>
</evidence>